<comment type="subunit">
    <text evidence="9 10">Homodimer, forms a heterotetramer with a Cas2 homodimer.</text>
</comment>
<dbReference type="GO" id="GO:0005840">
    <property type="term" value="C:ribosome"/>
    <property type="evidence" value="ECO:0007669"/>
    <property type="project" value="UniProtKB-KW"/>
</dbReference>
<feature type="binding site" evidence="10">
    <location>
        <position position="231"/>
    </location>
    <ligand>
        <name>Mn(2+)</name>
        <dbReference type="ChEBI" id="CHEBI:29035"/>
    </ligand>
</feature>
<sequence>MVLMDLFVQKNGSKIYREKEYFVVERKEEGKEYFSYNLIDNIIIQEGNQLTSDFLLEIIEKDIPLYLGDKYGNIRGKFTPITYNTNSNIRERQYQLWIREYGKELGKSWIMEKIENQKKHIQKIYSRRGVLDKFLEIERKFDENITKIKNITWNDKDFENRVMGYEGRSSILYYEEIKKFLPENWSFTKRETQGAKEPYNIVLNYAFGILYFKLERYLTLAGLDIQLGIIHSNNNKSNSLIFDFIEPFRILAWECAFSLFSKKELNKNYFNLNEGKIELEGKRVIAKDLYNRLKNIVEYNGKKMSYEEKIEKRAKELVKELMKNEIYSKL</sequence>
<dbReference type="Pfam" id="PF01867">
    <property type="entry name" value="Cas_Cas1"/>
    <property type="match status" value="1"/>
</dbReference>
<keyword evidence="11" id="KW-0689">Ribosomal protein</keyword>
<protein>
    <recommendedName>
        <fullName evidence="10">CRISPR-associated endonuclease Cas1</fullName>
        <ecNumber evidence="10">3.1.-.-</ecNumber>
    </recommendedName>
</protein>
<keyword evidence="7 10" id="KW-0238">DNA-binding</keyword>
<dbReference type="InterPro" id="IPR042211">
    <property type="entry name" value="CRISPR-assoc_Cas1_N"/>
</dbReference>
<name>A0ABN5JBV2_FUSMR</name>
<dbReference type="InterPro" id="IPR002729">
    <property type="entry name" value="CRISPR-assoc_Cas1"/>
</dbReference>
<keyword evidence="3 10" id="KW-0255">Endonuclease</keyword>
<keyword evidence="8 10" id="KW-0464">Manganese</keyword>
<evidence type="ECO:0000256" key="5">
    <source>
        <dbReference type="ARBA" id="ARBA00022842"/>
    </source>
</evidence>
<reference evidence="12" key="1">
    <citation type="journal article" date="2018" name="MSphere">
        <title>Fusobacterium Genomics Using MinION and Illumina Sequencing Enables Genome Completion and Correction.</title>
        <authorList>
            <person name="Todd S.M."/>
            <person name="Settlage R.E."/>
            <person name="Lahmers K.K."/>
            <person name="Slade D.J."/>
        </authorList>
    </citation>
    <scope>NUCLEOTIDE SEQUENCE [LARGE SCALE GENOMIC DNA]</scope>
    <source>
        <strain evidence="12">ATCC 9817</strain>
    </source>
</reference>
<dbReference type="HAMAP" id="MF_01470">
    <property type="entry name" value="Cas1"/>
    <property type="match status" value="1"/>
</dbReference>
<evidence type="ECO:0000256" key="10">
    <source>
        <dbReference type="HAMAP-Rule" id="MF_01470"/>
    </source>
</evidence>
<dbReference type="GO" id="GO:0004519">
    <property type="term" value="F:endonuclease activity"/>
    <property type="evidence" value="ECO:0007669"/>
    <property type="project" value="UniProtKB-KW"/>
</dbReference>
<gene>
    <name evidence="10 11" type="primary">cas1</name>
    <name evidence="11" type="ORF">C4N19_11965</name>
</gene>
<keyword evidence="12" id="KW-1185">Reference proteome</keyword>
<evidence type="ECO:0000256" key="2">
    <source>
        <dbReference type="ARBA" id="ARBA00022723"/>
    </source>
</evidence>
<evidence type="ECO:0000256" key="1">
    <source>
        <dbReference type="ARBA" id="ARBA00022722"/>
    </source>
</evidence>
<evidence type="ECO:0000256" key="3">
    <source>
        <dbReference type="ARBA" id="ARBA00022759"/>
    </source>
</evidence>
<evidence type="ECO:0000256" key="6">
    <source>
        <dbReference type="ARBA" id="ARBA00023118"/>
    </source>
</evidence>
<comment type="function">
    <text evidence="10">CRISPR (clustered regularly interspaced short palindromic repeat), is an adaptive immune system that provides protection against mobile genetic elements (viruses, transposable elements and conjugative plasmids). CRISPR clusters contain spacers, sequences complementary to antecedent mobile elements, and target invading nucleic acids. CRISPR clusters are transcribed and processed into CRISPR RNA (crRNA). Acts as a dsDNA endonuclease. Involved in the integration of spacer DNA into the CRISPR cassette.</text>
</comment>
<proteinExistence type="inferred from homology"/>
<keyword evidence="1 10" id="KW-0540">Nuclease</keyword>
<evidence type="ECO:0000313" key="12">
    <source>
        <dbReference type="Proteomes" id="UP000240258"/>
    </source>
</evidence>
<evidence type="ECO:0000256" key="7">
    <source>
        <dbReference type="ARBA" id="ARBA00023125"/>
    </source>
</evidence>
<dbReference type="NCBIfam" id="TIGR00287">
    <property type="entry name" value="cas1"/>
    <property type="match status" value="1"/>
</dbReference>
<comment type="similarity">
    <text evidence="10">Belongs to the CRISPR-associated endonuclease Cas1 family.</text>
</comment>
<keyword evidence="6 10" id="KW-0051">Antiviral defense</keyword>
<dbReference type="PANTHER" id="PTHR34353">
    <property type="entry name" value="CRISPR-ASSOCIATED ENDONUCLEASE CAS1 1"/>
    <property type="match status" value="1"/>
</dbReference>
<keyword evidence="2 10" id="KW-0479">Metal-binding</keyword>
<keyword evidence="11" id="KW-0687">Ribonucleoprotein</keyword>
<evidence type="ECO:0000256" key="8">
    <source>
        <dbReference type="ARBA" id="ARBA00023211"/>
    </source>
</evidence>
<dbReference type="EMBL" id="CP028102">
    <property type="protein sequence ID" value="AVQ19766.1"/>
    <property type="molecule type" value="Genomic_DNA"/>
</dbReference>
<evidence type="ECO:0000256" key="4">
    <source>
        <dbReference type="ARBA" id="ARBA00022801"/>
    </source>
</evidence>
<feature type="binding site" evidence="10">
    <location>
        <position position="166"/>
    </location>
    <ligand>
        <name>Mn(2+)</name>
        <dbReference type="ChEBI" id="CHEBI:29035"/>
    </ligand>
</feature>
<keyword evidence="4 10" id="KW-0378">Hydrolase</keyword>
<comment type="cofactor">
    <cofactor evidence="10">
        <name>Mg(2+)</name>
        <dbReference type="ChEBI" id="CHEBI:18420"/>
    </cofactor>
    <cofactor evidence="10">
        <name>Mn(2+)</name>
        <dbReference type="ChEBI" id="CHEBI:29035"/>
    </cofactor>
</comment>
<dbReference type="Proteomes" id="UP000240258">
    <property type="component" value="Chromosome"/>
</dbReference>
<evidence type="ECO:0000256" key="9">
    <source>
        <dbReference type="ARBA" id="ARBA00038592"/>
    </source>
</evidence>
<dbReference type="PANTHER" id="PTHR34353:SF2">
    <property type="entry name" value="CRISPR-ASSOCIATED ENDONUCLEASE CAS1 1"/>
    <property type="match status" value="1"/>
</dbReference>
<organism evidence="11 12">
    <name type="scientific">Fusobacterium mortiferum ATCC 9817</name>
    <dbReference type="NCBI Taxonomy" id="469616"/>
    <lineage>
        <taxon>Bacteria</taxon>
        <taxon>Fusobacteriati</taxon>
        <taxon>Fusobacteriota</taxon>
        <taxon>Fusobacteriia</taxon>
        <taxon>Fusobacteriales</taxon>
        <taxon>Fusobacteriaceae</taxon>
        <taxon>Fusobacterium</taxon>
    </lineage>
</organism>
<keyword evidence="5 10" id="KW-0460">Magnesium</keyword>
<dbReference type="Gene3D" id="3.100.10.20">
    <property type="entry name" value="CRISPR-associated endonuclease Cas1, N-terminal domain"/>
    <property type="match status" value="1"/>
</dbReference>
<dbReference type="InterPro" id="IPR042206">
    <property type="entry name" value="CRISPR-assoc_Cas1_C"/>
</dbReference>
<accession>A0ABN5JBV2</accession>
<dbReference type="EC" id="3.1.-.-" evidence="10"/>
<dbReference type="InterPro" id="IPR050646">
    <property type="entry name" value="Cas1"/>
</dbReference>
<feature type="binding site" evidence="10">
    <location>
        <position position="246"/>
    </location>
    <ligand>
        <name>Mn(2+)</name>
        <dbReference type="ChEBI" id="CHEBI:29035"/>
    </ligand>
</feature>
<dbReference type="Gene3D" id="1.20.120.920">
    <property type="entry name" value="CRISPR-associated endonuclease Cas1, C-terminal domain"/>
    <property type="match status" value="1"/>
</dbReference>
<dbReference type="CDD" id="cd09634">
    <property type="entry name" value="Cas1_I-II-III"/>
    <property type="match status" value="1"/>
</dbReference>
<evidence type="ECO:0000313" key="11">
    <source>
        <dbReference type="EMBL" id="AVQ19766.1"/>
    </source>
</evidence>